<sequence length="274" mass="31910">MNKNQKKYFSTGEFAKIVGVTKHTLFYYDKLGIFSPKIKEENEYRYYSAFQVEPFFVISALKELGMPLKEIKAYLDIRNPKELISLLNSQHKKIDKEINRLVAIKDLISQKIKTTNSLFNINDEKIFIIKEEKELHFISSALPSLDYENIPLSFAKHIKCCTENNIISPFSVGQMLSLKNVKEANYNLYSFFYTKISVPLTEYNLYTKEEGNYLTAYHTTGHDSIVETYLKILEFANKNTLILSDYFFEDVILDELSVPGYENFVIKTSILIKE</sequence>
<evidence type="ECO:0000259" key="1">
    <source>
        <dbReference type="PROSITE" id="PS50937"/>
    </source>
</evidence>
<dbReference type="EMBL" id="JAHLDV010000081">
    <property type="protein sequence ID" value="MBU3161636.1"/>
    <property type="molecule type" value="Genomic_DNA"/>
</dbReference>
<proteinExistence type="predicted"/>
<keyword evidence="3" id="KW-1185">Reference proteome</keyword>
<dbReference type="CDD" id="cd04782">
    <property type="entry name" value="HTH_BltR"/>
    <property type="match status" value="1"/>
</dbReference>
<dbReference type="Proteomes" id="UP000776252">
    <property type="component" value="Unassembled WGS sequence"/>
</dbReference>
<evidence type="ECO:0000313" key="2">
    <source>
        <dbReference type="EMBL" id="MBU3161636.1"/>
    </source>
</evidence>
<gene>
    <name evidence="2" type="ORF">KPL37_18220</name>
</gene>
<protein>
    <submittedName>
        <fullName evidence="2">MerR family transcriptional regulator</fullName>
    </submittedName>
</protein>
<dbReference type="SMART" id="SM00422">
    <property type="entry name" value="HTH_MERR"/>
    <property type="match status" value="1"/>
</dbReference>
<dbReference type="PROSITE" id="PS50937">
    <property type="entry name" value="HTH_MERR_2"/>
    <property type="match status" value="1"/>
</dbReference>
<evidence type="ECO:0000313" key="3">
    <source>
        <dbReference type="Proteomes" id="UP000776252"/>
    </source>
</evidence>
<comment type="caution">
    <text evidence="2">The sequence shown here is derived from an EMBL/GenBank/DDBJ whole genome shotgun (WGS) entry which is preliminary data.</text>
</comment>
<reference evidence="2 3" key="1">
    <citation type="submission" date="2021-06" db="EMBL/GenBank/DDBJ databases">
        <title>Clostridia strains as spoilage organisms.</title>
        <authorList>
            <person name="Wambui J."/>
            <person name="Stephan R."/>
            <person name="Stevens M.J.A."/>
        </authorList>
    </citation>
    <scope>NUCLEOTIDE SEQUENCE [LARGE SCALE GENOMIC DNA]</scope>
    <source>
        <strain evidence="2 3">DSM 14204</strain>
    </source>
</reference>
<name>A0ABS6BYD4_9CLOT</name>
<accession>A0ABS6BYD4</accession>
<dbReference type="InterPro" id="IPR047057">
    <property type="entry name" value="MerR_fam"/>
</dbReference>
<organism evidence="2 3">
    <name type="scientific">Clostridium frigoris</name>
    <dbReference type="NCBI Taxonomy" id="205327"/>
    <lineage>
        <taxon>Bacteria</taxon>
        <taxon>Bacillati</taxon>
        <taxon>Bacillota</taxon>
        <taxon>Clostridia</taxon>
        <taxon>Eubacteriales</taxon>
        <taxon>Clostridiaceae</taxon>
        <taxon>Clostridium</taxon>
    </lineage>
</organism>
<dbReference type="PANTHER" id="PTHR30204:SF85">
    <property type="entry name" value="MULTIDRUG-EFFLUX TRANSPORTER 2 REGULATOR"/>
    <property type="match status" value="1"/>
</dbReference>
<dbReference type="InterPro" id="IPR000551">
    <property type="entry name" value="MerR-type_HTH_dom"/>
</dbReference>
<feature type="domain" description="HTH merR-type" evidence="1">
    <location>
        <begin position="8"/>
        <end position="77"/>
    </location>
</feature>
<dbReference type="RefSeq" id="WP_216151502.1">
    <property type="nucleotide sequence ID" value="NZ_JAHLDV010000081.1"/>
</dbReference>
<dbReference type="Pfam" id="PF13411">
    <property type="entry name" value="MerR_1"/>
    <property type="match status" value="1"/>
</dbReference>
<dbReference type="PANTHER" id="PTHR30204">
    <property type="entry name" value="REDOX-CYCLING DRUG-SENSING TRANSCRIPTIONAL ACTIVATOR SOXR"/>
    <property type="match status" value="1"/>
</dbReference>
<dbReference type="PROSITE" id="PS00552">
    <property type="entry name" value="HTH_MERR_1"/>
    <property type="match status" value="1"/>
</dbReference>